<evidence type="ECO:0000256" key="1">
    <source>
        <dbReference type="SAM" id="MobiDB-lite"/>
    </source>
</evidence>
<feature type="compositionally biased region" description="Polar residues" evidence="1">
    <location>
        <begin position="620"/>
        <end position="630"/>
    </location>
</feature>
<feature type="compositionally biased region" description="Low complexity" evidence="1">
    <location>
        <begin position="566"/>
        <end position="580"/>
    </location>
</feature>
<feature type="compositionally biased region" description="Low complexity" evidence="1">
    <location>
        <begin position="640"/>
        <end position="658"/>
    </location>
</feature>
<dbReference type="RefSeq" id="XP_018532763.1">
    <property type="nucleotide sequence ID" value="XM_018677247.2"/>
</dbReference>
<proteinExistence type="predicted"/>
<feature type="compositionally biased region" description="Polar residues" evidence="1">
    <location>
        <begin position="1171"/>
        <end position="1181"/>
    </location>
</feature>
<accession>A0A4W6FMG2</accession>
<dbReference type="KEGG" id="lcf:108883773"/>
<evidence type="ECO:0000313" key="3">
    <source>
        <dbReference type="Proteomes" id="UP000314980"/>
    </source>
</evidence>
<reference evidence="3" key="1">
    <citation type="submission" date="2015-09" db="EMBL/GenBank/DDBJ databases">
        <authorList>
            <person name="Sai Rama Sridatta P."/>
        </authorList>
    </citation>
    <scope>NUCLEOTIDE SEQUENCE [LARGE SCALE GENOMIC DNA]</scope>
</reference>
<feature type="region of interest" description="Disordered" evidence="1">
    <location>
        <begin position="485"/>
        <end position="504"/>
    </location>
</feature>
<dbReference type="GeneID" id="108883773"/>
<feature type="region of interest" description="Disordered" evidence="1">
    <location>
        <begin position="1166"/>
        <end position="1213"/>
    </location>
</feature>
<feature type="compositionally biased region" description="Pro residues" evidence="1">
    <location>
        <begin position="545"/>
        <end position="565"/>
    </location>
</feature>
<organism evidence="2 3">
    <name type="scientific">Lates calcarifer</name>
    <name type="common">Barramundi</name>
    <name type="synonym">Holocentrus calcarifer</name>
    <dbReference type="NCBI Taxonomy" id="8187"/>
    <lineage>
        <taxon>Eukaryota</taxon>
        <taxon>Metazoa</taxon>
        <taxon>Chordata</taxon>
        <taxon>Craniata</taxon>
        <taxon>Vertebrata</taxon>
        <taxon>Euteleostomi</taxon>
        <taxon>Actinopterygii</taxon>
        <taxon>Neopterygii</taxon>
        <taxon>Teleostei</taxon>
        <taxon>Neoteleostei</taxon>
        <taxon>Acanthomorphata</taxon>
        <taxon>Carangaria</taxon>
        <taxon>Carangaria incertae sedis</taxon>
        <taxon>Centropomidae</taxon>
        <taxon>Lates</taxon>
    </lineage>
</organism>
<feature type="region of interest" description="Disordered" evidence="1">
    <location>
        <begin position="511"/>
        <end position="815"/>
    </location>
</feature>
<gene>
    <name evidence="2 4" type="primary">LOC108883773</name>
</gene>
<feature type="region of interest" description="Disordered" evidence="1">
    <location>
        <begin position="1048"/>
        <end position="1078"/>
    </location>
</feature>
<dbReference type="InParanoid" id="A0A4W6FMG2"/>
<feature type="region of interest" description="Disordered" evidence="1">
    <location>
        <begin position="316"/>
        <end position="375"/>
    </location>
</feature>
<feature type="region of interest" description="Disordered" evidence="1">
    <location>
        <begin position="1273"/>
        <end position="1301"/>
    </location>
</feature>
<feature type="compositionally biased region" description="Polar residues" evidence="1">
    <location>
        <begin position="398"/>
        <end position="416"/>
    </location>
</feature>
<feature type="compositionally biased region" description="Low complexity" evidence="1">
    <location>
        <begin position="908"/>
        <end position="920"/>
    </location>
</feature>
<feature type="compositionally biased region" description="Pro residues" evidence="1">
    <location>
        <begin position="512"/>
        <end position="538"/>
    </location>
</feature>
<feature type="compositionally biased region" description="Low complexity" evidence="1">
    <location>
        <begin position="720"/>
        <end position="730"/>
    </location>
</feature>
<feature type="region of interest" description="Disordered" evidence="1">
    <location>
        <begin position="444"/>
        <end position="470"/>
    </location>
</feature>
<name>A0A4W6FMG2_LATCA</name>
<feature type="compositionally biased region" description="Low complexity" evidence="1">
    <location>
        <begin position="802"/>
        <end position="815"/>
    </location>
</feature>
<feature type="compositionally biased region" description="Basic and acidic residues" evidence="1">
    <location>
        <begin position="1048"/>
        <end position="1057"/>
    </location>
</feature>
<dbReference type="Ensembl" id="ENSLCAT00010053807.1">
    <property type="protein sequence ID" value="ENSLCAP00010052447.1"/>
    <property type="gene ID" value="ENSLCAG00010024422.1"/>
</dbReference>
<feature type="region of interest" description="Disordered" evidence="1">
    <location>
        <begin position="1097"/>
        <end position="1153"/>
    </location>
</feature>
<feature type="compositionally biased region" description="Polar residues" evidence="1">
    <location>
        <begin position="1285"/>
        <end position="1301"/>
    </location>
</feature>
<evidence type="ECO:0000313" key="2">
    <source>
        <dbReference type="Ensembl" id="ENSLCAP00010052447.1"/>
    </source>
</evidence>
<dbReference type="GeneTree" id="ENSGT00940000173998"/>
<dbReference type="STRING" id="8187.ENSLCAP00010052447"/>
<sequence length="1301" mass="143857">MACSENGGSNILLCLGIFVVASLVCHCATLTRLKTLDKLRENSTFSQGQDKGHALHNGRLLIGQNSLQGVKLKGTKATEILLDVDTDYQADMGWTEPKQPKGQGESFLRPRSDDAAVERLLKMEPKVECTEDSMKLQVQDATSTPGSLFFVDRGSHLSPLPLSKLPPSCGYSIRSTRRDLVLVAPYDGCFVALEEDSYVLPLRWWGVPVRMSCPLMRPSSPNPPMVTCYAEGMVVKMEWTASVAKIKVNLNGNWELLMKASPRCGFSVVVHPEGVVISVHYVPCLEKKDGLYTLELAANGETKISCPSLLAPQIETTKGPQQQTEMPYRGLPLPTPPYNSGSTQSPPAVPGFPQVPGIPNEKPNQGPKDINQPQLPHYPFYPHFYPYPDIKPTPAVQPVSSPVTKRNGLQSQQTIHPPNLPVAPGGQVPQPFIPLPFYPWPTQPEKVPVEKEPPVQRPDTQPPNDKVEKPFYPYPYYILPPKTNVSPVHRPEPEPIPTASPPVVQTRQQPYYPIPFFPQPPKPETPPTQPPVTKPPPSKLDEHVPPNPFNPPFGLPQKPVGPPVIQPGGQEQKHFIQFPFFPQPPASEVKQPLQPLYPDTPKKPLPEKTVPPKPPVFQEPQGQIYPSFNQYPFYFPFLPQGPYQTQMPPTQQTSTPAPKGQAQQTPSPLQPEASKPKVPSALSPSKPPESKGPSHPEAPQGQVHQYLYPLYPQPDPSENQPATQPTAVQQPPQPETPWGQVYNMYPYHFLYSQPKPENQPVEKPVHKPSYPQPSKIPGAGPNGAKTPIERPVPSEQPPGVQPPDGQGYHPFHPQQPQFPQPITLPPASSMQQPQQVAITPPSNGGIGPQPGLFCPQFCPSGFTNCCPQIAFHQHLHHIVPAGLVGKDTPPVHPALPFLPSVAMTAQVSTSSTSVPTSLQSHPPGNEKQPHLLPPDGNPAALPGGVPQKPSNPELPMYPYSILNLQYPNWPYLPQNENVQNLLQRLSAAHYNVPSKPQAPVKDPVNPVVQYGPYYIQSPVPQMRQLSPGDMNNPNFMSSIGQYRHQEHIANQKREPTAKELQPSNKKSSDLKGQTHPKVQSELDRYMVPYYMLQDAQAPADNSSQPQPFVSGLKKSTKHEQTEPKSYVLLQRGPPGREPNSFSDSPLPFRDLGHDTNFLAQNFARHNESKPQHPQNLNPPQDKSQHPKWLEKMSSPLPASGNYMPRPGDESESLPLRQISASDGLHFVPLPQDPSFSEVHLKPKFTESLKEMWKPITPLGSNRRIPAHVPEKAFQRWSSAADHQVNGLNQPIQREGGNQQQT</sequence>
<protein>
    <submittedName>
        <fullName evidence="4">MAGE-like protein 2 isoform X1</fullName>
    </submittedName>
</protein>
<feature type="region of interest" description="Disordered" evidence="1">
    <location>
        <begin position="392"/>
        <end position="428"/>
    </location>
</feature>
<feature type="region of interest" description="Disordered" evidence="1">
    <location>
        <begin position="908"/>
        <end position="949"/>
    </location>
</feature>
<feature type="compositionally biased region" description="Polar residues" evidence="1">
    <location>
        <begin position="316"/>
        <end position="325"/>
    </location>
</feature>
<dbReference type="Proteomes" id="UP000694890">
    <property type="component" value="Linkage group LG4"/>
</dbReference>
<reference evidence="2" key="3">
    <citation type="submission" date="2025-05" db="UniProtKB">
        <authorList>
            <consortium name="Ensembl"/>
        </authorList>
    </citation>
    <scope>IDENTIFICATION</scope>
</reference>
<evidence type="ECO:0000313" key="4">
    <source>
        <dbReference type="RefSeq" id="XP_018532763.1"/>
    </source>
</evidence>
<dbReference type="OrthoDB" id="8956920at2759"/>
<keyword evidence="3" id="KW-1185">Reference proteome</keyword>
<dbReference type="Proteomes" id="UP000314980">
    <property type="component" value="Unassembled WGS sequence"/>
</dbReference>
<reference evidence="4" key="2">
    <citation type="submission" date="2025-04" db="UniProtKB">
        <authorList>
            <consortium name="RefSeq"/>
        </authorList>
    </citation>
    <scope>IDENTIFICATION</scope>
    <source>
        <tissue evidence="4">Brain</tissue>
    </source>
</reference>